<dbReference type="CDD" id="cd15939">
    <property type="entry name" value="7tmA_OR4A-like"/>
    <property type="match status" value="1"/>
</dbReference>
<dbReference type="Pfam" id="PF13853">
    <property type="entry name" value="7tm_4"/>
    <property type="match status" value="1"/>
</dbReference>
<dbReference type="InterPro" id="IPR000276">
    <property type="entry name" value="GPCR_Rhodpsn"/>
</dbReference>
<comment type="similarity">
    <text evidence="10">Belongs to the G-protein coupled receptor 1 family.</text>
</comment>
<keyword evidence="6 10" id="KW-0297">G-protein coupled receptor</keyword>
<dbReference type="KEGG" id="mcal:110288309"/>
<dbReference type="Proteomes" id="UP000515126">
    <property type="component" value="Unplaced"/>
</dbReference>
<evidence type="ECO:0000259" key="12">
    <source>
        <dbReference type="PROSITE" id="PS50262"/>
    </source>
</evidence>
<dbReference type="PROSITE" id="PS00237">
    <property type="entry name" value="G_PROTEIN_RECEP_F1_1"/>
    <property type="match status" value="1"/>
</dbReference>
<feature type="transmembrane region" description="Helical" evidence="11">
    <location>
        <begin position="24"/>
        <end position="45"/>
    </location>
</feature>
<keyword evidence="5 11" id="KW-1133">Transmembrane helix</keyword>
<evidence type="ECO:0000256" key="3">
    <source>
        <dbReference type="ARBA" id="ARBA00022692"/>
    </source>
</evidence>
<keyword evidence="9 10" id="KW-0807">Transducer</keyword>
<dbReference type="GO" id="GO:0005886">
    <property type="term" value="C:plasma membrane"/>
    <property type="evidence" value="ECO:0007669"/>
    <property type="project" value="UniProtKB-SubCell"/>
</dbReference>
<proteinExistence type="inferred from homology"/>
<feature type="domain" description="G-protein coupled receptors family 1 profile" evidence="12">
    <location>
        <begin position="39"/>
        <end position="285"/>
    </location>
</feature>
<dbReference type="PRINTS" id="PR00245">
    <property type="entry name" value="OLFACTORYR"/>
</dbReference>
<keyword evidence="7 11" id="KW-0472">Membrane</keyword>
<feature type="transmembrane region" description="Helical" evidence="11">
    <location>
        <begin position="57"/>
        <end position="76"/>
    </location>
</feature>
<organism evidence="13 14">
    <name type="scientific">Mus caroli</name>
    <name type="common">Ryukyu mouse</name>
    <name type="synonym">Ricefield mouse</name>
    <dbReference type="NCBI Taxonomy" id="10089"/>
    <lineage>
        <taxon>Eukaryota</taxon>
        <taxon>Metazoa</taxon>
        <taxon>Chordata</taxon>
        <taxon>Craniata</taxon>
        <taxon>Vertebrata</taxon>
        <taxon>Euteleostomi</taxon>
        <taxon>Mammalia</taxon>
        <taxon>Eutheria</taxon>
        <taxon>Euarchontoglires</taxon>
        <taxon>Glires</taxon>
        <taxon>Rodentia</taxon>
        <taxon>Myomorpha</taxon>
        <taxon>Muroidea</taxon>
        <taxon>Muridae</taxon>
        <taxon>Murinae</taxon>
        <taxon>Mus</taxon>
        <taxon>Mus</taxon>
    </lineage>
</organism>
<evidence type="ECO:0000256" key="8">
    <source>
        <dbReference type="ARBA" id="ARBA00023170"/>
    </source>
</evidence>
<dbReference type="GO" id="GO:0004984">
    <property type="term" value="F:olfactory receptor activity"/>
    <property type="evidence" value="ECO:0007669"/>
    <property type="project" value="InterPro"/>
</dbReference>
<evidence type="ECO:0000256" key="6">
    <source>
        <dbReference type="ARBA" id="ARBA00023040"/>
    </source>
</evidence>
<keyword evidence="3 10" id="KW-0812">Transmembrane</keyword>
<sequence>MGQSNNVTEFVLLGFTQDPAGQKALFVMFSLMYIATMVGNLLIVGTVIASPSLGSPMYFFLASLSLMDAVYSTAISPKLIVDLLREKKTISFRACISQLFIEHWFGGVDIVILVAMAYDRYVAICKPLHYLIIMNRRVCILFLVMAWVGGFAHSLFQVLAVYNLPFCGPNIIDHFGCDIYPLLLLACTDTYFLGLTIIANGGAMCIVIFFLLLLSYAIILRSLQNHSKEGRRKALSTCISHITVVFLFFVPCIFMYVRPVSSFPIDKSITVIYTIVTPMLNPLIYTLRNSEMKNSMEKLLQKMLSPNRIKLSSCCSNS</sequence>
<dbReference type="PANTHER" id="PTHR48002">
    <property type="entry name" value="OLFACTORY RECEPTOR"/>
    <property type="match status" value="1"/>
</dbReference>
<feature type="transmembrane region" description="Helical" evidence="11">
    <location>
        <begin position="96"/>
        <end position="118"/>
    </location>
</feature>
<keyword evidence="13" id="KW-1185">Reference proteome</keyword>
<dbReference type="FunFam" id="1.20.1070.10:FF:000007">
    <property type="entry name" value="Olfactory receptor"/>
    <property type="match status" value="1"/>
</dbReference>
<evidence type="ECO:0000256" key="5">
    <source>
        <dbReference type="ARBA" id="ARBA00022989"/>
    </source>
</evidence>
<feature type="transmembrane region" description="Helical" evidence="11">
    <location>
        <begin position="269"/>
        <end position="287"/>
    </location>
</feature>
<dbReference type="InterPro" id="IPR050427">
    <property type="entry name" value="Olfactory_Receptors"/>
</dbReference>
<keyword evidence="4 11" id="KW-0552">Olfaction</keyword>
<dbReference type="AlphaFoldDB" id="A0A6P5P664"/>
<reference evidence="14" key="1">
    <citation type="submission" date="2025-08" db="UniProtKB">
        <authorList>
            <consortium name="RefSeq"/>
        </authorList>
    </citation>
    <scope>IDENTIFICATION</scope>
</reference>
<gene>
    <name evidence="14" type="primary">LOC110288309</name>
</gene>
<dbReference type="InterPro" id="IPR000725">
    <property type="entry name" value="Olfact_rcpt"/>
</dbReference>
<evidence type="ECO:0000313" key="13">
    <source>
        <dbReference type="Proteomes" id="UP000515126"/>
    </source>
</evidence>
<dbReference type="GeneID" id="110288309"/>
<keyword evidence="2 11" id="KW-0716">Sensory transduction</keyword>
<comment type="subcellular location">
    <subcellularLocation>
        <location evidence="11">Cell membrane</location>
        <topology evidence="11">Multi-pass membrane protein</topology>
    </subcellularLocation>
    <subcellularLocation>
        <location evidence="1">Membrane</location>
        <topology evidence="1">Multi-pass membrane protein</topology>
    </subcellularLocation>
</comment>
<evidence type="ECO:0000313" key="14">
    <source>
        <dbReference type="RefSeq" id="XP_021010351.1"/>
    </source>
</evidence>
<dbReference type="PROSITE" id="PS50262">
    <property type="entry name" value="G_PROTEIN_RECEP_F1_2"/>
    <property type="match status" value="1"/>
</dbReference>
<dbReference type="InterPro" id="IPR017452">
    <property type="entry name" value="GPCR_Rhodpsn_7TM"/>
</dbReference>
<evidence type="ECO:0000256" key="2">
    <source>
        <dbReference type="ARBA" id="ARBA00022606"/>
    </source>
</evidence>
<evidence type="ECO:0000256" key="1">
    <source>
        <dbReference type="ARBA" id="ARBA00004141"/>
    </source>
</evidence>
<accession>A0A6P5P664</accession>
<dbReference type="Gene3D" id="1.20.1070.10">
    <property type="entry name" value="Rhodopsin 7-helix transmembrane proteins"/>
    <property type="match status" value="1"/>
</dbReference>
<evidence type="ECO:0000256" key="7">
    <source>
        <dbReference type="ARBA" id="ARBA00023136"/>
    </source>
</evidence>
<feature type="transmembrane region" description="Helical" evidence="11">
    <location>
        <begin position="138"/>
        <end position="156"/>
    </location>
</feature>
<keyword evidence="11" id="KW-1003">Cell membrane</keyword>
<keyword evidence="8 10" id="KW-0675">Receptor</keyword>
<dbReference type="GO" id="GO:0004930">
    <property type="term" value="F:G protein-coupled receptor activity"/>
    <property type="evidence" value="ECO:0007669"/>
    <property type="project" value="UniProtKB-KW"/>
</dbReference>
<evidence type="ECO:0000256" key="4">
    <source>
        <dbReference type="ARBA" id="ARBA00022725"/>
    </source>
</evidence>
<evidence type="ECO:0000256" key="9">
    <source>
        <dbReference type="ARBA" id="ARBA00023224"/>
    </source>
</evidence>
<protein>
    <recommendedName>
        <fullName evidence="11">Olfactory receptor</fullName>
    </recommendedName>
</protein>
<dbReference type="RefSeq" id="XP_021010351.1">
    <property type="nucleotide sequence ID" value="XM_021154692.1"/>
</dbReference>
<name>A0A6P5P664_MUSCR</name>
<dbReference type="PRINTS" id="PR00237">
    <property type="entry name" value="GPCRRHODOPSN"/>
</dbReference>
<evidence type="ECO:0000256" key="10">
    <source>
        <dbReference type="RuleBase" id="RU000688"/>
    </source>
</evidence>
<feature type="transmembrane region" description="Helical" evidence="11">
    <location>
        <begin position="234"/>
        <end position="257"/>
    </location>
</feature>
<dbReference type="SUPFAM" id="SSF81321">
    <property type="entry name" value="Family A G protein-coupled receptor-like"/>
    <property type="match status" value="1"/>
</dbReference>
<feature type="transmembrane region" description="Helical" evidence="11">
    <location>
        <begin position="191"/>
        <end position="214"/>
    </location>
</feature>
<evidence type="ECO:0000256" key="11">
    <source>
        <dbReference type="RuleBase" id="RU363047"/>
    </source>
</evidence>